<evidence type="ECO:0000256" key="8">
    <source>
        <dbReference type="SAM" id="Phobius"/>
    </source>
</evidence>
<dbReference type="GO" id="GO:0016020">
    <property type="term" value="C:membrane"/>
    <property type="evidence" value="ECO:0007669"/>
    <property type="project" value="UniProtKB-SubCell"/>
</dbReference>
<protein>
    <submittedName>
        <fullName evidence="9">Uncharacterized protein</fullName>
    </submittedName>
</protein>
<evidence type="ECO:0000313" key="9">
    <source>
        <dbReference type="EMBL" id="RNB74603.1"/>
    </source>
</evidence>
<evidence type="ECO:0000256" key="7">
    <source>
        <dbReference type="ARBA" id="ARBA00023136"/>
    </source>
</evidence>
<dbReference type="AlphaFoldDB" id="A0A3M8CGI5"/>
<evidence type="ECO:0000256" key="4">
    <source>
        <dbReference type="ARBA" id="ARBA00022544"/>
    </source>
</evidence>
<gene>
    <name evidence="9" type="ORF">EDM52_10130</name>
</gene>
<evidence type="ECO:0000256" key="6">
    <source>
        <dbReference type="ARBA" id="ARBA00022989"/>
    </source>
</evidence>
<keyword evidence="4" id="KW-0309">Germination</keyword>
<dbReference type="Gene3D" id="1.20.1740.10">
    <property type="entry name" value="Amino acid/polyamine transporter I"/>
    <property type="match status" value="1"/>
</dbReference>
<feature type="transmembrane region" description="Helical" evidence="8">
    <location>
        <begin position="71"/>
        <end position="88"/>
    </location>
</feature>
<keyword evidence="5 8" id="KW-0812">Transmembrane</keyword>
<organism evidence="9 10">
    <name type="scientific">Brevibacillus invocatus</name>
    <dbReference type="NCBI Taxonomy" id="173959"/>
    <lineage>
        <taxon>Bacteria</taxon>
        <taxon>Bacillati</taxon>
        <taxon>Bacillota</taxon>
        <taxon>Bacilli</taxon>
        <taxon>Bacillales</taxon>
        <taxon>Paenibacillaceae</taxon>
        <taxon>Brevibacillus</taxon>
    </lineage>
</organism>
<evidence type="ECO:0000313" key="10">
    <source>
        <dbReference type="Proteomes" id="UP000282028"/>
    </source>
</evidence>
<dbReference type="GO" id="GO:0009847">
    <property type="term" value="P:spore germination"/>
    <property type="evidence" value="ECO:0007669"/>
    <property type="project" value="InterPro"/>
</dbReference>
<comment type="caution">
    <text evidence="9">The sequence shown here is derived from an EMBL/GenBank/DDBJ whole genome shotgun (WGS) entry which is preliminary data.</text>
</comment>
<feature type="transmembrane region" description="Helical" evidence="8">
    <location>
        <begin position="195"/>
        <end position="218"/>
    </location>
</feature>
<evidence type="ECO:0000256" key="5">
    <source>
        <dbReference type="ARBA" id="ARBA00022692"/>
    </source>
</evidence>
<keyword evidence="7 8" id="KW-0472">Membrane</keyword>
<dbReference type="Proteomes" id="UP000282028">
    <property type="component" value="Unassembled WGS sequence"/>
</dbReference>
<reference evidence="9 10" key="1">
    <citation type="submission" date="2018-10" db="EMBL/GenBank/DDBJ databases">
        <title>Phylogenomics of Brevibacillus.</title>
        <authorList>
            <person name="Dunlap C."/>
        </authorList>
    </citation>
    <scope>NUCLEOTIDE SEQUENCE [LARGE SCALE GENOMIC DNA]</scope>
    <source>
        <strain evidence="9 10">JCM 12215</strain>
    </source>
</reference>
<keyword evidence="10" id="KW-1185">Reference proteome</keyword>
<dbReference type="PANTHER" id="PTHR34975:SF2">
    <property type="entry name" value="SPORE GERMINATION PROTEIN A2"/>
    <property type="match status" value="1"/>
</dbReference>
<proteinExistence type="inferred from homology"/>
<keyword evidence="3" id="KW-0813">Transport</keyword>
<evidence type="ECO:0000256" key="3">
    <source>
        <dbReference type="ARBA" id="ARBA00022448"/>
    </source>
</evidence>
<name>A0A3M8CGI5_9BACL</name>
<feature type="transmembrane region" description="Helical" evidence="8">
    <location>
        <begin position="258"/>
        <end position="278"/>
    </location>
</feature>
<comment type="subcellular location">
    <subcellularLocation>
        <location evidence="1">Membrane</location>
        <topology evidence="1">Multi-pass membrane protein</topology>
    </subcellularLocation>
</comment>
<dbReference type="Pfam" id="PF03845">
    <property type="entry name" value="Spore_permease"/>
    <property type="match status" value="1"/>
</dbReference>
<comment type="similarity">
    <text evidence="2">Belongs to the amino acid-polyamine-organocation (APC) superfamily. Spore germination protein (SGP) (TC 2.A.3.9) family.</text>
</comment>
<dbReference type="EMBL" id="RHHR01000014">
    <property type="protein sequence ID" value="RNB74603.1"/>
    <property type="molecule type" value="Genomic_DNA"/>
</dbReference>
<sequence>MDEACDQADKKHGFQRAHHLSPLSILASIFHTNEVGKGCVLPVFDFTEIYNECFLVHVRQYQYSFSRFNEVIQPATLLLLLIVLTQIFRETDFGRVLPVLGDGILPVLHAFPTVFFSLLGFEILLFIQPFMEKPTQALKASLLAIGTTVVLYTVLTVLSIAVMGSSEVVLNEYPTLSIIKNIEVPGAFLERLDSIMMMVWVPFAVTTIVMFHYCASLITSQLLKLQEHRVISLLFVPVVFLIAVLPRNILEVVEWNKWTSWLGATLISLVPLLLILVYKWKTRRKPT</sequence>
<feature type="transmembrane region" description="Helical" evidence="8">
    <location>
        <begin position="108"/>
        <end position="130"/>
    </location>
</feature>
<dbReference type="PANTHER" id="PTHR34975">
    <property type="entry name" value="SPORE GERMINATION PROTEIN A2"/>
    <property type="match status" value="1"/>
</dbReference>
<dbReference type="InterPro" id="IPR004761">
    <property type="entry name" value="Spore_GerAB"/>
</dbReference>
<evidence type="ECO:0000256" key="1">
    <source>
        <dbReference type="ARBA" id="ARBA00004141"/>
    </source>
</evidence>
<dbReference type="OrthoDB" id="2716906at2"/>
<evidence type="ECO:0000256" key="2">
    <source>
        <dbReference type="ARBA" id="ARBA00007998"/>
    </source>
</evidence>
<keyword evidence="6 8" id="KW-1133">Transmembrane helix</keyword>
<feature type="transmembrane region" description="Helical" evidence="8">
    <location>
        <begin position="142"/>
        <end position="164"/>
    </location>
</feature>
<accession>A0A3M8CGI5</accession>
<feature type="transmembrane region" description="Helical" evidence="8">
    <location>
        <begin position="230"/>
        <end position="246"/>
    </location>
</feature>